<dbReference type="InterPro" id="IPR009799">
    <property type="entry name" value="EthD_dom"/>
</dbReference>
<dbReference type="SUPFAM" id="SSF54909">
    <property type="entry name" value="Dimeric alpha+beta barrel"/>
    <property type="match status" value="1"/>
</dbReference>
<proteinExistence type="inferred from homology"/>
<dbReference type="OrthoDB" id="2519291at2759"/>
<sequence length="141" mass="16274">MVYTVTVFLWRKPGISPSQFRNHYETVHIPLLRTKVGSSFPLTHSRHYLTRTPNSLGSSDNSNDNHKPTILGGKPEDFDWDVYSEMVFQDYEHFGVFAQKMGEISDGKDEEWKVDCEAFLDMDKIASRMVIVDEAVVTKRE</sequence>
<comment type="similarity">
    <text evidence="1">Belongs to the tpcK family.</text>
</comment>
<dbReference type="AlphaFoldDB" id="S3DU58"/>
<dbReference type="EMBL" id="KE145367">
    <property type="protein sequence ID" value="EPE29943.1"/>
    <property type="molecule type" value="Genomic_DNA"/>
</dbReference>
<feature type="region of interest" description="Disordered" evidence="2">
    <location>
        <begin position="51"/>
        <end position="72"/>
    </location>
</feature>
<gene>
    <name evidence="4" type="ORF">GLAREA_01103</name>
</gene>
<dbReference type="eggNOG" id="ENOG502S8V9">
    <property type="taxonomic scope" value="Eukaryota"/>
</dbReference>
<dbReference type="Proteomes" id="UP000016922">
    <property type="component" value="Unassembled WGS sequence"/>
</dbReference>
<dbReference type="GeneID" id="19460161"/>
<evidence type="ECO:0000313" key="5">
    <source>
        <dbReference type="Proteomes" id="UP000016922"/>
    </source>
</evidence>
<protein>
    <submittedName>
        <fullName evidence="4">Dimeric alpha+beta barrel</fullName>
    </submittedName>
</protein>
<dbReference type="KEGG" id="glz:GLAREA_01103"/>
<reference evidence="4 5" key="1">
    <citation type="journal article" date="2013" name="BMC Genomics">
        <title>Genomics-driven discovery of the pneumocandin biosynthetic gene cluster in the fungus Glarea lozoyensis.</title>
        <authorList>
            <person name="Chen L."/>
            <person name="Yue Q."/>
            <person name="Zhang X."/>
            <person name="Xiang M."/>
            <person name="Wang C."/>
            <person name="Li S."/>
            <person name="Che Y."/>
            <person name="Ortiz-Lopez F.J."/>
            <person name="Bills G.F."/>
            <person name="Liu X."/>
            <person name="An Z."/>
        </authorList>
    </citation>
    <scope>NUCLEOTIDE SEQUENCE [LARGE SCALE GENOMIC DNA]</scope>
    <source>
        <strain evidence="5">ATCC 20868 / MF5171</strain>
    </source>
</reference>
<feature type="domain" description="EthD" evidence="3">
    <location>
        <begin position="12"/>
        <end position="100"/>
    </location>
</feature>
<keyword evidence="5" id="KW-1185">Reference proteome</keyword>
<accession>S3DU58</accession>
<dbReference type="RefSeq" id="XP_008084052.1">
    <property type="nucleotide sequence ID" value="XM_008085861.1"/>
</dbReference>
<evidence type="ECO:0000256" key="1">
    <source>
        <dbReference type="ARBA" id="ARBA00005986"/>
    </source>
</evidence>
<evidence type="ECO:0000313" key="4">
    <source>
        <dbReference type="EMBL" id="EPE29943.1"/>
    </source>
</evidence>
<dbReference type="Pfam" id="PF07110">
    <property type="entry name" value="EthD"/>
    <property type="match status" value="1"/>
</dbReference>
<dbReference type="OMA" id="KSHYENH"/>
<name>S3DU58_GLAL2</name>
<dbReference type="InterPro" id="IPR011008">
    <property type="entry name" value="Dimeric_a/b-barrel"/>
</dbReference>
<dbReference type="Gene3D" id="3.30.70.100">
    <property type="match status" value="1"/>
</dbReference>
<evidence type="ECO:0000256" key="2">
    <source>
        <dbReference type="SAM" id="MobiDB-lite"/>
    </source>
</evidence>
<evidence type="ECO:0000259" key="3">
    <source>
        <dbReference type="Pfam" id="PF07110"/>
    </source>
</evidence>
<dbReference type="GO" id="GO:0016491">
    <property type="term" value="F:oxidoreductase activity"/>
    <property type="evidence" value="ECO:0007669"/>
    <property type="project" value="InterPro"/>
</dbReference>
<dbReference type="HOGENOM" id="CLU_115019_2_2_1"/>
<organism evidence="4 5">
    <name type="scientific">Glarea lozoyensis (strain ATCC 20868 / MF5171)</name>
    <dbReference type="NCBI Taxonomy" id="1116229"/>
    <lineage>
        <taxon>Eukaryota</taxon>
        <taxon>Fungi</taxon>
        <taxon>Dikarya</taxon>
        <taxon>Ascomycota</taxon>
        <taxon>Pezizomycotina</taxon>
        <taxon>Leotiomycetes</taxon>
        <taxon>Helotiales</taxon>
        <taxon>Helotiaceae</taxon>
        <taxon>Glarea</taxon>
    </lineage>
</organism>